<dbReference type="Pfam" id="PF21185">
    <property type="entry name" value="RecD_N"/>
    <property type="match status" value="1"/>
</dbReference>
<accession>A0A078KEL2</accession>
<proteinExistence type="predicted"/>
<gene>
    <name evidence="2" type="primary">recD</name>
    <name evidence="2" type="ORF">CEM_180</name>
</gene>
<dbReference type="GO" id="GO:0009338">
    <property type="term" value="C:exodeoxyribonuclease V complex"/>
    <property type="evidence" value="ECO:0007669"/>
    <property type="project" value="InterPro"/>
</dbReference>
<dbReference type="PATRIC" id="fig|1495769.3.peg.170"/>
<dbReference type="InterPro" id="IPR041851">
    <property type="entry name" value="RecD_N_sf"/>
</dbReference>
<dbReference type="SUPFAM" id="SSF52540">
    <property type="entry name" value="P-loop containing nucleoside triphosphate hydrolases"/>
    <property type="match status" value="2"/>
</dbReference>
<dbReference type="HOGENOM" id="CLU_007524_1_2_6"/>
<keyword evidence="2" id="KW-0378">Hydrolase</keyword>
<dbReference type="Proteomes" id="UP000032420">
    <property type="component" value="Chromosome I"/>
</dbReference>
<dbReference type="EC" id="3.1.11.5" evidence="2"/>
<dbReference type="AlphaFoldDB" id="A0A078KEL2"/>
<name>A0A078KEL2_9GAMM</name>
<dbReference type="InterPro" id="IPR006344">
    <property type="entry name" value="RecD"/>
</dbReference>
<dbReference type="GO" id="GO:0004386">
    <property type="term" value="F:helicase activity"/>
    <property type="evidence" value="ECO:0007669"/>
    <property type="project" value="InterPro"/>
</dbReference>
<keyword evidence="3" id="KW-1185">Reference proteome</keyword>
<dbReference type="Pfam" id="PF13604">
    <property type="entry name" value="AAA_30"/>
    <property type="match status" value="1"/>
</dbReference>
<dbReference type="Gene3D" id="3.40.50.300">
    <property type="entry name" value="P-loop containing nucleotide triphosphate hydrolases"/>
    <property type="match status" value="3"/>
</dbReference>
<dbReference type="STRING" id="1495769.CEM_180"/>
<dbReference type="GO" id="GO:0006302">
    <property type="term" value="P:double-strand break repair"/>
    <property type="evidence" value="ECO:0007669"/>
    <property type="project" value="InterPro"/>
</dbReference>
<feature type="domain" description="RecBCD enzyme subunit RecD N-terminal" evidence="1">
    <location>
        <begin position="14"/>
        <end position="138"/>
    </location>
</feature>
<dbReference type="NCBIfam" id="TIGR01447">
    <property type="entry name" value="recD"/>
    <property type="match status" value="1"/>
</dbReference>
<protein>
    <submittedName>
        <fullName evidence="2">Exodeoxyribonuclease V alpha chain</fullName>
        <ecNumber evidence="2">3.1.11.5</ecNumber>
    </submittedName>
</protein>
<dbReference type="EMBL" id="LM655252">
    <property type="protein sequence ID" value="CDZ16447.1"/>
    <property type="molecule type" value="Genomic_DNA"/>
</dbReference>
<dbReference type="GO" id="GO:0006310">
    <property type="term" value="P:DNA recombination"/>
    <property type="evidence" value="ECO:0007669"/>
    <property type="project" value="InterPro"/>
</dbReference>
<dbReference type="KEGG" id="eme:CEM_180"/>
<dbReference type="InterPro" id="IPR049550">
    <property type="entry name" value="RecD_N"/>
</dbReference>
<evidence type="ECO:0000259" key="1">
    <source>
        <dbReference type="Pfam" id="PF21185"/>
    </source>
</evidence>
<dbReference type="CDD" id="cd18809">
    <property type="entry name" value="SF1_C_RecD"/>
    <property type="match status" value="1"/>
</dbReference>
<evidence type="ECO:0000313" key="2">
    <source>
        <dbReference type="EMBL" id="CDZ16447.1"/>
    </source>
</evidence>
<dbReference type="OrthoDB" id="9803432at2"/>
<dbReference type="InterPro" id="IPR027417">
    <property type="entry name" value="P-loop_NTPase"/>
</dbReference>
<dbReference type="Gene3D" id="1.10.10.1020">
    <property type="entry name" value="RecBCD complex, subunit RecD, N-terminal domain"/>
    <property type="match status" value="1"/>
</dbReference>
<reference evidence="3" key="1">
    <citation type="submission" date="2014-07" db="EMBL/GenBank/DDBJ databases">
        <authorList>
            <person name="Santos-Garcia D."/>
        </authorList>
    </citation>
    <scope>NUCLEOTIDE SEQUENCE [LARGE SCALE GENOMIC DNA]</scope>
</reference>
<sequence length="621" mass="71814">MKIFTVLNQWLKIGWLRNIDVQFAQFIKLRSIAMGNICDEAVILAAALVSHQLSIGHICLNLKNVLNNPNKTLDFYPYVVNICPPSTLFNYLSLNKITHWKIRLKNSQLVTSIDNLNINDSIFLKNAITMILDGNRLYIRRLWHIEGIIAQNLIKFLIQHYNEVDHNILNYLLEIYESLQKYKTCKINLKIKNNYKLLKLLIQQKLIIISVNTIQGTKSLMTCFLVLIQEYVYAINIYNFKIIITTPPIGKYLKIIYEAINMFKKLTNHIIKYINIELSTLHSIMDKIIIDTLLSVDIIFIYEASMINLDIMQTILENIPKTARIILIIDKDQLYSFDTGAILNDIIYKNKIINYNVFFNLDKKIYCFNENSGIFALSNAINSGNTKKISDCWTHGYKDIAFFSLEPNILAYKIFIKHAVNGYLEYFKLIAQCSDPTKVIKAFSNFKILCAFNFGHLGVYKINKAIAFALYSEKLIINPHGWFPGRPVIVTRPNHKLGLYNGDIGIFMFDKKSNSLRVFFDTHIGIRSFTTKSLHYIETVFAMTIYKSQFSYFNSVLIVLQDNPIINRHLVYTGVTRAKHFCEIVASSKLVIEKAAKNCVYRESNVIGRLIRYLPPLIHSL</sequence>
<evidence type="ECO:0000313" key="3">
    <source>
        <dbReference type="Proteomes" id="UP000032420"/>
    </source>
</evidence>
<organism evidence="2 3">
    <name type="scientific">Candidatus Johnevansia muelleri</name>
    <dbReference type="NCBI Taxonomy" id="1495769"/>
    <lineage>
        <taxon>Bacteria</taxon>
        <taxon>Pseudomonadati</taxon>
        <taxon>Pseudomonadota</taxon>
        <taxon>Gammaproteobacteria</taxon>
        <taxon>Candidatus Johnevansiales</taxon>
        <taxon>Candidatus Johnevansiaceae</taxon>
        <taxon>Candidatus Johnevansia</taxon>
    </lineage>
</organism>
<dbReference type="GO" id="GO:0008854">
    <property type="term" value="F:exodeoxyribonuclease V activity"/>
    <property type="evidence" value="ECO:0007669"/>
    <property type="project" value="UniProtKB-EC"/>
</dbReference>